<keyword evidence="2" id="KW-1185">Reference proteome</keyword>
<dbReference type="RefSeq" id="WP_156182364.1">
    <property type="nucleotide sequence ID" value="NZ_FONN01000004.1"/>
</dbReference>
<evidence type="ECO:0000313" key="1">
    <source>
        <dbReference type="EMBL" id="SFE62906.1"/>
    </source>
</evidence>
<sequence length="98" mass="11593">MMAMQRLVGELMPYEGSRIKVWMEDRSGEQQTLPKPYTLFKVEAASDGTQLLFYFNKEQFLSVPVFDEKHTLLEQTPTGPRFVSHDEQSQLHYWVYFL</sequence>
<accession>A0A1I2C397</accession>
<evidence type="ECO:0000313" key="2">
    <source>
        <dbReference type="Proteomes" id="UP000183410"/>
    </source>
</evidence>
<reference evidence="2" key="1">
    <citation type="submission" date="2016-10" db="EMBL/GenBank/DDBJ databases">
        <authorList>
            <person name="Varghese N."/>
            <person name="Submissions S."/>
        </authorList>
    </citation>
    <scope>NUCLEOTIDE SEQUENCE [LARGE SCALE GENOMIC DNA]</scope>
    <source>
        <strain evidence="2">CGMCC 1.10223</strain>
    </source>
</reference>
<dbReference type="EMBL" id="FONN01000004">
    <property type="protein sequence ID" value="SFE62906.1"/>
    <property type="molecule type" value="Genomic_DNA"/>
</dbReference>
<protein>
    <submittedName>
        <fullName evidence="1">Uncharacterized protein</fullName>
    </submittedName>
</protein>
<name>A0A1I2C397_9BACL</name>
<gene>
    <name evidence="1" type="ORF">SAMN04487969_104253</name>
</gene>
<dbReference type="AlphaFoldDB" id="A0A1I2C397"/>
<organism evidence="1 2">
    <name type="scientific">Paenibacillus algorifonticola</name>
    <dbReference type="NCBI Taxonomy" id="684063"/>
    <lineage>
        <taxon>Bacteria</taxon>
        <taxon>Bacillati</taxon>
        <taxon>Bacillota</taxon>
        <taxon>Bacilli</taxon>
        <taxon>Bacillales</taxon>
        <taxon>Paenibacillaceae</taxon>
        <taxon>Paenibacillus</taxon>
    </lineage>
</organism>
<dbReference type="OrthoDB" id="2618305at2"/>
<dbReference type="Proteomes" id="UP000183410">
    <property type="component" value="Unassembled WGS sequence"/>
</dbReference>
<proteinExistence type="predicted"/>